<gene>
    <name evidence="4" type="ORF">CAL29_09650</name>
</gene>
<dbReference type="EMBL" id="NEVM01000002">
    <property type="protein sequence ID" value="OZI33839.1"/>
    <property type="molecule type" value="Genomic_DNA"/>
</dbReference>
<dbReference type="SMART" id="SM00450">
    <property type="entry name" value="RHOD"/>
    <property type="match status" value="2"/>
</dbReference>
<keyword evidence="2" id="KW-0677">Repeat</keyword>
<organism evidence="4 5">
    <name type="scientific">Bordetella genomosp. 10</name>
    <dbReference type="NCBI Taxonomy" id="1416804"/>
    <lineage>
        <taxon>Bacteria</taxon>
        <taxon>Pseudomonadati</taxon>
        <taxon>Pseudomonadota</taxon>
        <taxon>Betaproteobacteria</taxon>
        <taxon>Burkholderiales</taxon>
        <taxon>Alcaligenaceae</taxon>
        <taxon>Bordetella</taxon>
    </lineage>
</organism>
<dbReference type="GO" id="GO:0004792">
    <property type="term" value="F:thiosulfate-cyanide sulfurtransferase activity"/>
    <property type="evidence" value="ECO:0007669"/>
    <property type="project" value="TreeGrafter"/>
</dbReference>
<dbReference type="Gene3D" id="3.40.250.10">
    <property type="entry name" value="Rhodanese-like domain"/>
    <property type="match status" value="2"/>
</dbReference>
<dbReference type="Proteomes" id="UP000216020">
    <property type="component" value="Unassembled WGS sequence"/>
</dbReference>
<dbReference type="PANTHER" id="PTHR11364">
    <property type="entry name" value="THIOSULFATE SULFERTANSFERASE"/>
    <property type="match status" value="1"/>
</dbReference>
<comment type="caution">
    <text evidence="4">The sequence shown here is derived from an EMBL/GenBank/DDBJ whole genome shotgun (WGS) entry which is preliminary data.</text>
</comment>
<evidence type="ECO:0000313" key="5">
    <source>
        <dbReference type="Proteomes" id="UP000216020"/>
    </source>
</evidence>
<dbReference type="SUPFAM" id="SSF52821">
    <property type="entry name" value="Rhodanese/Cell cycle control phosphatase"/>
    <property type="match status" value="2"/>
</dbReference>
<feature type="domain" description="Rhodanese" evidence="3">
    <location>
        <begin position="171"/>
        <end position="284"/>
    </location>
</feature>
<evidence type="ECO:0000256" key="2">
    <source>
        <dbReference type="ARBA" id="ARBA00022737"/>
    </source>
</evidence>
<dbReference type="InterPro" id="IPR045078">
    <property type="entry name" value="TST/MPST-like"/>
</dbReference>
<feature type="domain" description="Rhodanese" evidence="3">
    <location>
        <begin position="16"/>
        <end position="135"/>
    </location>
</feature>
<reference evidence="5" key="1">
    <citation type="submission" date="2017-05" db="EMBL/GenBank/DDBJ databases">
        <title>Complete and WGS of Bordetella genogroups.</title>
        <authorList>
            <person name="Spilker T."/>
            <person name="Lipuma J."/>
        </authorList>
    </citation>
    <scope>NUCLEOTIDE SEQUENCE [LARGE SCALE GENOMIC DNA]</scope>
    <source>
        <strain evidence="5">AU16122</strain>
    </source>
</reference>
<dbReference type="RefSeq" id="WP_094852847.1">
    <property type="nucleotide sequence ID" value="NZ_NEVM01000002.1"/>
</dbReference>
<evidence type="ECO:0000313" key="4">
    <source>
        <dbReference type="EMBL" id="OZI33839.1"/>
    </source>
</evidence>
<dbReference type="PROSITE" id="PS50206">
    <property type="entry name" value="RHODANESE_3"/>
    <property type="match status" value="2"/>
</dbReference>
<dbReference type="CDD" id="cd01448">
    <property type="entry name" value="TST_Repeat_1"/>
    <property type="match status" value="1"/>
</dbReference>
<dbReference type="AlphaFoldDB" id="A0A261S8X8"/>
<sequence length="286" mass="30386">MSMTLISASELSARLGDPDVRVFDLRHDLMDHAAGRRQYEQSHIAGARYLDNETELAAPRTGRNGRHPLPDRAALAALLASHGVAPDTLVVAYDASGGQFAAHLWWMLRWLGHDRVAVLDGGWQAWSAAGLAVESGPGPRPAPVSAGAGAPLLREALTEPVDADTVLANIAQPSFTVLDARAAARYRGEMEPIDPAAGHIPGALNRPNTDNLAADGRFKSPQELRKEFEAVLGKRAPGAIVHQCGSGITASHNLLAMEVAGLQGSRLYPGSWSEWVSDPSRPQAKG</sequence>
<dbReference type="PANTHER" id="PTHR11364:SF27">
    <property type="entry name" value="SULFURTRANSFERASE"/>
    <property type="match status" value="1"/>
</dbReference>
<keyword evidence="5" id="KW-1185">Reference proteome</keyword>
<accession>A0A261S8X8</accession>
<dbReference type="Pfam" id="PF00581">
    <property type="entry name" value="Rhodanese"/>
    <property type="match status" value="2"/>
</dbReference>
<evidence type="ECO:0000256" key="1">
    <source>
        <dbReference type="ARBA" id="ARBA00022679"/>
    </source>
</evidence>
<dbReference type="InterPro" id="IPR036873">
    <property type="entry name" value="Rhodanese-like_dom_sf"/>
</dbReference>
<proteinExistence type="predicted"/>
<keyword evidence="1 4" id="KW-0808">Transferase</keyword>
<name>A0A261S8X8_9BORD</name>
<dbReference type="OrthoDB" id="9781034at2"/>
<dbReference type="CDD" id="cd01449">
    <property type="entry name" value="TST_Repeat_2"/>
    <property type="match status" value="1"/>
</dbReference>
<protein>
    <submittedName>
        <fullName evidence="4">Sulfurtransferase</fullName>
    </submittedName>
</protein>
<evidence type="ECO:0000259" key="3">
    <source>
        <dbReference type="PROSITE" id="PS50206"/>
    </source>
</evidence>
<dbReference type="InterPro" id="IPR001763">
    <property type="entry name" value="Rhodanese-like_dom"/>
</dbReference>